<keyword evidence="3" id="KW-1185">Reference proteome</keyword>
<dbReference type="Proteomes" id="UP000293764">
    <property type="component" value="Unassembled WGS sequence"/>
</dbReference>
<comment type="caution">
    <text evidence="2">The sequence shown here is derived from an EMBL/GenBank/DDBJ whole genome shotgun (WGS) entry which is preliminary data.</text>
</comment>
<feature type="region of interest" description="Disordered" evidence="1">
    <location>
        <begin position="1"/>
        <end position="48"/>
    </location>
</feature>
<dbReference type="AlphaFoldDB" id="A0A4Q5N0C6"/>
<name>A0A4Q5N0C6_9MICO</name>
<feature type="compositionally biased region" description="Basic residues" evidence="1">
    <location>
        <begin position="34"/>
        <end position="48"/>
    </location>
</feature>
<dbReference type="EMBL" id="SDWW01000047">
    <property type="protein sequence ID" value="RYV49937.1"/>
    <property type="molecule type" value="Genomic_DNA"/>
</dbReference>
<accession>A0A4Q5N0C6</accession>
<reference evidence="2 3" key="1">
    <citation type="submission" date="2019-01" db="EMBL/GenBank/DDBJ databases">
        <title>Novel species of Cellulomonas.</title>
        <authorList>
            <person name="Liu Q."/>
            <person name="Xin Y.-H."/>
        </authorList>
    </citation>
    <scope>NUCLEOTIDE SEQUENCE [LARGE SCALE GENOMIC DNA]</scope>
    <source>
        <strain evidence="2 3">HLT2-17</strain>
    </source>
</reference>
<evidence type="ECO:0000256" key="1">
    <source>
        <dbReference type="SAM" id="MobiDB-lite"/>
    </source>
</evidence>
<organism evidence="2 3">
    <name type="scientific">Pengzhenrongella frigida</name>
    <dbReference type="NCBI Taxonomy" id="1259133"/>
    <lineage>
        <taxon>Bacteria</taxon>
        <taxon>Bacillati</taxon>
        <taxon>Actinomycetota</taxon>
        <taxon>Actinomycetes</taxon>
        <taxon>Micrococcales</taxon>
        <taxon>Pengzhenrongella</taxon>
    </lineage>
</organism>
<evidence type="ECO:0000313" key="3">
    <source>
        <dbReference type="Proteomes" id="UP000293764"/>
    </source>
</evidence>
<proteinExistence type="predicted"/>
<sequence length="60" mass="6926">MRSRSRSPPSARCRSTAAPSGVARAPRAWPSRTPGRRWRRPPRRRPPQRLRCCRSCCLRG</sequence>
<evidence type="ECO:0000313" key="2">
    <source>
        <dbReference type="EMBL" id="RYV49937.1"/>
    </source>
</evidence>
<gene>
    <name evidence="2" type="ORF">EUA98_16310</name>
</gene>
<feature type="compositionally biased region" description="Low complexity" evidence="1">
    <location>
        <begin position="1"/>
        <end position="20"/>
    </location>
</feature>
<protein>
    <submittedName>
        <fullName evidence="2">Uncharacterized protein</fullName>
    </submittedName>
</protein>